<gene>
    <name evidence="1" type="ORF">DPMN_076773</name>
</gene>
<comment type="caution">
    <text evidence="1">The sequence shown here is derived from an EMBL/GenBank/DDBJ whole genome shotgun (WGS) entry which is preliminary data.</text>
</comment>
<reference evidence="1" key="2">
    <citation type="submission" date="2020-11" db="EMBL/GenBank/DDBJ databases">
        <authorList>
            <person name="McCartney M.A."/>
            <person name="Auch B."/>
            <person name="Kono T."/>
            <person name="Mallez S."/>
            <person name="Becker A."/>
            <person name="Gohl D.M."/>
            <person name="Silverstein K.A.T."/>
            <person name="Koren S."/>
            <person name="Bechman K.B."/>
            <person name="Herman A."/>
            <person name="Abrahante J.E."/>
            <person name="Garbe J."/>
        </authorList>
    </citation>
    <scope>NUCLEOTIDE SEQUENCE</scope>
    <source>
        <strain evidence="1">Duluth1</strain>
        <tissue evidence="1">Whole animal</tissue>
    </source>
</reference>
<dbReference type="Proteomes" id="UP000828390">
    <property type="component" value="Unassembled WGS sequence"/>
</dbReference>
<reference evidence="1" key="1">
    <citation type="journal article" date="2019" name="bioRxiv">
        <title>The Genome of the Zebra Mussel, Dreissena polymorpha: A Resource for Invasive Species Research.</title>
        <authorList>
            <person name="McCartney M.A."/>
            <person name="Auch B."/>
            <person name="Kono T."/>
            <person name="Mallez S."/>
            <person name="Zhang Y."/>
            <person name="Obille A."/>
            <person name="Becker A."/>
            <person name="Abrahante J.E."/>
            <person name="Garbe J."/>
            <person name="Badalamenti J.P."/>
            <person name="Herman A."/>
            <person name="Mangelson H."/>
            <person name="Liachko I."/>
            <person name="Sullivan S."/>
            <person name="Sone E.D."/>
            <person name="Koren S."/>
            <person name="Silverstein K.A.T."/>
            <person name="Beckman K.B."/>
            <person name="Gohl D.M."/>
        </authorList>
    </citation>
    <scope>NUCLEOTIDE SEQUENCE</scope>
    <source>
        <strain evidence="1">Duluth1</strain>
        <tissue evidence="1">Whole animal</tissue>
    </source>
</reference>
<organism evidence="1 2">
    <name type="scientific">Dreissena polymorpha</name>
    <name type="common">Zebra mussel</name>
    <name type="synonym">Mytilus polymorpha</name>
    <dbReference type="NCBI Taxonomy" id="45954"/>
    <lineage>
        <taxon>Eukaryota</taxon>
        <taxon>Metazoa</taxon>
        <taxon>Spiralia</taxon>
        <taxon>Lophotrochozoa</taxon>
        <taxon>Mollusca</taxon>
        <taxon>Bivalvia</taxon>
        <taxon>Autobranchia</taxon>
        <taxon>Heteroconchia</taxon>
        <taxon>Euheterodonta</taxon>
        <taxon>Imparidentia</taxon>
        <taxon>Neoheterodontei</taxon>
        <taxon>Myida</taxon>
        <taxon>Dreissenoidea</taxon>
        <taxon>Dreissenidae</taxon>
        <taxon>Dreissena</taxon>
    </lineage>
</organism>
<evidence type="ECO:0000313" key="1">
    <source>
        <dbReference type="EMBL" id="KAH3701777.1"/>
    </source>
</evidence>
<proteinExistence type="predicted"/>
<dbReference type="AlphaFoldDB" id="A0A9D4BQS8"/>
<accession>A0A9D4BQS8</accession>
<protein>
    <submittedName>
        <fullName evidence="1">Uncharacterized protein</fullName>
    </submittedName>
</protein>
<dbReference type="EMBL" id="JAIWYP010000015">
    <property type="protein sequence ID" value="KAH3701777.1"/>
    <property type="molecule type" value="Genomic_DNA"/>
</dbReference>
<keyword evidence="2" id="KW-1185">Reference proteome</keyword>
<name>A0A9D4BQS8_DREPO</name>
<sequence>MNVFRTTYLPEYVPEIDETWQTCMTRWATHAASSRARLGAVVSGYSDAEFTLSGPYWPRYPTTGVFRTTYLPEQTCVAR</sequence>
<evidence type="ECO:0000313" key="2">
    <source>
        <dbReference type="Proteomes" id="UP000828390"/>
    </source>
</evidence>